<gene>
    <name evidence="5" type="ORF">NIES1031_12065</name>
</gene>
<keyword evidence="3" id="KW-0560">Oxidoreductase</keyword>
<reference evidence="5 6" key="1">
    <citation type="submission" date="2016-11" db="EMBL/GenBank/DDBJ databases">
        <title>Draft Genome Sequences of Nine Cyanobacterial Strains from Diverse Habitats.</title>
        <authorList>
            <person name="Zhu T."/>
            <person name="Hou S."/>
            <person name="Lu X."/>
            <person name="Hess W.R."/>
        </authorList>
    </citation>
    <scope>NUCLEOTIDE SEQUENCE [LARGE SCALE GENOMIC DNA]</scope>
    <source>
        <strain evidence="5 6">5.2 s.c.1</strain>
    </source>
</reference>
<accession>A0A1U7HQ73</accession>
<feature type="domain" description="Bacterial bifunctional deaminase-reductase C-terminal" evidence="4">
    <location>
        <begin position="9"/>
        <end position="224"/>
    </location>
</feature>
<evidence type="ECO:0000256" key="3">
    <source>
        <dbReference type="ARBA" id="ARBA00023002"/>
    </source>
</evidence>
<evidence type="ECO:0000256" key="1">
    <source>
        <dbReference type="ARBA" id="ARBA00005104"/>
    </source>
</evidence>
<dbReference type="InterPro" id="IPR024072">
    <property type="entry name" value="DHFR-like_dom_sf"/>
</dbReference>
<dbReference type="PANTHER" id="PTHR38011">
    <property type="entry name" value="DIHYDROFOLATE REDUCTASE FAMILY PROTEIN (AFU_ORTHOLOGUE AFUA_8G06820)"/>
    <property type="match status" value="1"/>
</dbReference>
<dbReference type="EMBL" id="MRCC01000009">
    <property type="protein sequence ID" value="OKH25743.1"/>
    <property type="molecule type" value="Genomic_DNA"/>
</dbReference>
<keyword evidence="6" id="KW-1185">Reference proteome</keyword>
<dbReference type="RefSeq" id="WP_073549623.1">
    <property type="nucleotide sequence ID" value="NZ_CAWMVK010000043.1"/>
</dbReference>
<dbReference type="AlphaFoldDB" id="A0A1U7HQ73"/>
<protein>
    <submittedName>
        <fullName evidence="5">Riboflavin deaminase</fullName>
    </submittedName>
</protein>
<dbReference type="Pfam" id="PF01872">
    <property type="entry name" value="RibD_C"/>
    <property type="match status" value="1"/>
</dbReference>
<comment type="caution">
    <text evidence="5">The sequence shown here is derived from an EMBL/GenBank/DDBJ whole genome shotgun (WGS) entry which is preliminary data.</text>
</comment>
<evidence type="ECO:0000313" key="6">
    <source>
        <dbReference type="Proteomes" id="UP000185984"/>
    </source>
</evidence>
<name>A0A1U7HQ73_9CHRO</name>
<dbReference type="Proteomes" id="UP000185984">
    <property type="component" value="Unassembled WGS sequence"/>
</dbReference>
<evidence type="ECO:0000256" key="2">
    <source>
        <dbReference type="ARBA" id="ARBA00022857"/>
    </source>
</evidence>
<keyword evidence="2" id="KW-0521">NADP</keyword>
<dbReference type="SUPFAM" id="SSF53597">
    <property type="entry name" value="Dihydrofolate reductase-like"/>
    <property type="match status" value="1"/>
</dbReference>
<organism evidence="5 6">
    <name type="scientific">Chroogloeocystis siderophila 5.2 s.c.1</name>
    <dbReference type="NCBI Taxonomy" id="247279"/>
    <lineage>
        <taxon>Bacteria</taxon>
        <taxon>Bacillati</taxon>
        <taxon>Cyanobacteriota</taxon>
        <taxon>Cyanophyceae</taxon>
        <taxon>Oscillatoriophycideae</taxon>
        <taxon>Chroococcales</taxon>
        <taxon>Chroococcaceae</taxon>
        <taxon>Chroogloeocystis</taxon>
    </lineage>
</organism>
<sequence length="235" mass="25799">MADNSQKRPHTTVVLAMSADGKIADIKRSPARFSSSVDQAHLEKQLATADAVLFGAGTLRTYGTTISISHPQLLQQRLEQNLPPQPLQIVASLSADIDPQIRFFRQQVSRWLLTTTPGARHWHEGAEFERILVCEAPAANGIDWVSALQQLADLGISRLAVIGGGELIASLIADDLIDEFWLTICPLILGGVHAPTPVEGTGFPSEQLAPRLELLSAEVIEQEVFLHYRRQRTED</sequence>
<evidence type="ECO:0000313" key="5">
    <source>
        <dbReference type="EMBL" id="OKH25743.1"/>
    </source>
</evidence>
<dbReference type="GO" id="GO:0009231">
    <property type="term" value="P:riboflavin biosynthetic process"/>
    <property type="evidence" value="ECO:0007669"/>
    <property type="project" value="InterPro"/>
</dbReference>
<dbReference type="GO" id="GO:0008703">
    <property type="term" value="F:5-amino-6-(5-phosphoribosylamino)uracil reductase activity"/>
    <property type="evidence" value="ECO:0007669"/>
    <property type="project" value="InterPro"/>
</dbReference>
<dbReference type="PANTHER" id="PTHR38011:SF7">
    <property type="entry name" value="2,5-DIAMINO-6-RIBOSYLAMINO-4(3H)-PYRIMIDINONE 5'-PHOSPHATE REDUCTASE"/>
    <property type="match status" value="1"/>
</dbReference>
<comment type="pathway">
    <text evidence="1">Cofactor biosynthesis; riboflavin biosynthesis.</text>
</comment>
<evidence type="ECO:0000259" key="4">
    <source>
        <dbReference type="Pfam" id="PF01872"/>
    </source>
</evidence>
<dbReference type="InterPro" id="IPR050765">
    <property type="entry name" value="Riboflavin_Biosynth_HTPR"/>
</dbReference>
<dbReference type="Gene3D" id="3.40.430.10">
    <property type="entry name" value="Dihydrofolate Reductase, subunit A"/>
    <property type="match status" value="1"/>
</dbReference>
<dbReference type="OrthoDB" id="9800865at2"/>
<proteinExistence type="predicted"/>
<dbReference type="STRING" id="247279.NIES1031_12065"/>
<dbReference type="InterPro" id="IPR002734">
    <property type="entry name" value="RibDG_C"/>
</dbReference>